<reference evidence="3 4" key="1">
    <citation type="submission" date="2022-05" db="EMBL/GenBank/DDBJ databases">
        <authorList>
            <consortium name="Genoscope - CEA"/>
            <person name="William W."/>
        </authorList>
    </citation>
    <scope>NUCLEOTIDE SEQUENCE [LARGE SCALE GENOMIC DNA]</scope>
</reference>
<evidence type="ECO:0000256" key="1">
    <source>
        <dbReference type="ARBA" id="ARBA00023319"/>
    </source>
</evidence>
<evidence type="ECO:0000313" key="3">
    <source>
        <dbReference type="EMBL" id="CAH3153092.1"/>
    </source>
</evidence>
<dbReference type="InterPro" id="IPR007110">
    <property type="entry name" value="Ig-like_dom"/>
</dbReference>
<dbReference type="SMART" id="SM00409">
    <property type="entry name" value="IG"/>
    <property type="match status" value="2"/>
</dbReference>
<gene>
    <name evidence="3" type="ORF">PLOB_00049399</name>
</gene>
<organism evidence="3 4">
    <name type="scientific">Porites lobata</name>
    <dbReference type="NCBI Taxonomy" id="104759"/>
    <lineage>
        <taxon>Eukaryota</taxon>
        <taxon>Metazoa</taxon>
        <taxon>Cnidaria</taxon>
        <taxon>Anthozoa</taxon>
        <taxon>Hexacorallia</taxon>
        <taxon>Scleractinia</taxon>
        <taxon>Fungiina</taxon>
        <taxon>Poritidae</taxon>
        <taxon>Porites</taxon>
    </lineage>
</organism>
<feature type="non-terminal residue" evidence="3">
    <location>
        <position position="1"/>
    </location>
</feature>
<proteinExistence type="predicted"/>
<dbReference type="InterPro" id="IPR013783">
    <property type="entry name" value="Ig-like_fold"/>
</dbReference>
<dbReference type="InterPro" id="IPR003599">
    <property type="entry name" value="Ig_sub"/>
</dbReference>
<dbReference type="PANTHER" id="PTHR10075">
    <property type="entry name" value="BASIGIN RELATED"/>
    <property type="match status" value="1"/>
</dbReference>
<sequence length="195" mass="21014">QNRTVLEGLNVAFSCNASGNPTIKLSWTKNGSPINTTDNARISLSAGNKQLNITNVNRVDSGEYRCVANNSVSAVNSSAAFLTVQYQPEISEHPQNQIVLEGLNVSFLCNATGNPTPTLSWTINGSPVNTTSNPRITFSAYNTQLTITTVKRTDGGEYKCLASNSVKTVTSTAAFLIVQCKEAFTIFKTFTSIHQ</sequence>
<name>A0ABN8Q262_9CNID</name>
<dbReference type="Proteomes" id="UP001159405">
    <property type="component" value="Unassembled WGS sequence"/>
</dbReference>
<comment type="caution">
    <text evidence="3">The sequence shown here is derived from an EMBL/GenBank/DDBJ whole genome shotgun (WGS) entry which is preliminary data.</text>
</comment>
<evidence type="ECO:0000259" key="2">
    <source>
        <dbReference type="PROSITE" id="PS50835"/>
    </source>
</evidence>
<dbReference type="SUPFAM" id="SSF48726">
    <property type="entry name" value="Immunoglobulin"/>
    <property type="match status" value="2"/>
</dbReference>
<feature type="domain" description="Ig-like" evidence="2">
    <location>
        <begin position="1"/>
        <end position="83"/>
    </location>
</feature>
<dbReference type="InterPro" id="IPR003598">
    <property type="entry name" value="Ig_sub2"/>
</dbReference>
<feature type="domain" description="Ig-like" evidence="2">
    <location>
        <begin position="88"/>
        <end position="170"/>
    </location>
</feature>
<dbReference type="SMART" id="SM00408">
    <property type="entry name" value="IGc2"/>
    <property type="match status" value="2"/>
</dbReference>
<keyword evidence="1" id="KW-0393">Immunoglobulin domain</keyword>
<dbReference type="PROSITE" id="PS50835">
    <property type="entry name" value="IG_LIKE"/>
    <property type="match status" value="2"/>
</dbReference>
<dbReference type="PANTHER" id="PTHR10075:SF100">
    <property type="entry name" value="FASCICLIN-2"/>
    <property type="match status" value="1"/>
</dbReference>
<protein>
    <recommendedName>
        <fullName evidence="2">Ig-like domain-containing protein</fullName>
    </recommendedName>
</protein>
<keyword evidence="4" id="KW-1185">Reference proteome</keyword>
<dbReference type="Pfam" id="PF07679">
    <property type="entry name" value="I-set"/>
    <property type="match status" value="2"/>
</dbReference>
<dbReference type="EMBL" id="CALNXK010000095">
    <property type="protein sequence ID" value="CAH3153092.1"/>
    <property type="molecule type" value="Genomic_DNA"/>
</dbReference>
<accession>A0ABN8Q262</accession>
<dbReference type="InterPro" id="IPR013098">
    <property type="entry name" value="Ig_I-set"/>
</dbReference>
<dbReference type="InterPro" id="IPR036179">
    <property type="entry name" value="Ig-like_dom_sf"/>
</dbReference>
<evidence type="ECO:0000313" key="4">
    <source>
        <dbReference type="Proteomes" id="UP001159405"/>
    </source>
</evidence>
<dbReference type="Gene3D" id="2.60.40.10">
    <property type="entry name" value="Immunoglobulins"/>
    <property type="match status" value="2"/>
</dbReference>